<keyword evidence="2" id="KW-1003">Cell membrane</keyword>
<dbReference type="InterPro" id="IPR051713">
    <property type="entry name" value="T-cell_Activation_Regulation"/>
</dbReference>
<keyword evidence="7" id="KW-1015">Disulfide bond</keyword>
<proteinExistence type="predicted"/>
<dbReference type="GO" id="GO:0042102">
    <property type="term" value="P:positive regulation of T cell proliferation"/>
    <property type="evidence" value="ECO:0007669"/>
    <property type="project" value="TreeGrafter"/>
</dbReference>
<evidence type="ECO:0000256" key="4">
    <source>
        <dbReference type="ARBA" id="ARBA00022729"/>
    </source>
</evidence>
<dbReference type="GO" id="GO:0009897">
    <property type="term" value="C:external side of plasma membrane"/>
    <property type="evidence" value="ECO:0007669"/>
    <property type="project" value="TreeGrafter"/>
</dbReference>
<feature type="chain" id="PRO_5043708906" evidence="13">
    <location>
        <begin position="25"/>
        <end position="663"/>
    </location>
</feature>
<evidence type="ECO:0000256" key="13">
    <source>
        <dbReference type="SAM" id="SignalP"/>
    </source>
</evidence>
<organism evidence="15 16">
    <name type="scientific">Solea senegalensis</name>
    <name type="common">Senegalese sole</name>
    <dbReference type="NCBI Taxonomy" id="28829"/>
    <lineage>
        <taxon>Eukaryota</taxon>
        <taxon>Metazoa</taxon>
        <taxon>Chordata</taxon>
        <taxon>Craniata</taxon>
        <taxon>Vertebrata</taxon>
        <taxon>Euteleostomi</taxon>
        <taxon>Actinopterygii</taxon>
        <taxon>Neopterygii</taxon>
        <taxon>Teleostei</taxon>
        <taxon>Neoteleostei</taxon>
        <taxon>Acanthomorphata</taxon>
        <taxon>Carangaria</taxon>
        <taxon>Pleuronectiformes</taxon>
        <taxon>Pleuronectoidei</taxon>
        <taxon>Soleidae</taxon>
        <taxon>Solea</taxon>
    </lineage>
</organism>
<keyword evidence="9" id="KW-0325">Glycoprotein</keyword>
<keyword evidence="6 12" id="KW-0472">Membrane</keyword>
<reference evidence="15 16" key="1">
    <citation type="journal article" date="2021" name="Sci. Rep.">
        <title>Chromosome anchoring in Senegalese sole (Solea senegalensis) reveals sex-associated markers and genome rearrangements in flatfish.</title>
        <authorList>
            <person name="Guerrero-Cozar I."/>
            <person name="Gomez-Garrido J."/>
            <person name="Berbel C."/>
            <person name="Martinez-Blanch J.F."/>
            <person name="Alioto T."/>
            <person name="Claros M.G."/>
            <person name="Gagnaire P.A."/>
            <person name="Manchado M."/>
        </authorList>
    </citation>
    <scope>NUCLEOTIDE SEQUENCE [LARGE SCALE GENOMIC DNA]</scope>
    <source>
        <strain evidence="15">Sse05_10M</strain>
    </source>
</reference>
<feature type="compositionally biased region" description="Low complexity" evidence="11">
    <location>
        <begin position="623"/>
        <end position="638"/>
    </location>
</feature>
<comment type="caution">
    <text evidence="15">The sequence shown here is derived from an EMBL/GenBank/DDBJ whole genome shotgun (WGS) entry which is preliminary data.</text>
</comment>
<dbReference type="Pfam" id="PF07686">
    <property type="entry name" value="V-set"/>
    <property type="match status" value="2"/>
</dbReference>
<dbReference type="InterPro" id="IPR053896">
    <property type="entry name" value="BTN3A2-like_Ig-C"/>
</dbReference>
<feature type="signal peptide" evidence="13">
    <location>
        <begin position="1"/>
        <end position="24"/>
    </location>
</feature>
<dbReference type="Pfam" id="PF22705">
    <property type="entry name" value="C2-set_3"/>
    <property type="match status" value="1"/>
</dbReference>
<dbReference type="InterPro" id="IPR007110">
    <property type="entry name" value="Ig-like_dom"/>
</dbReference>
<dbReference type="InterPro" id="IPR013106">
    <property type="entry name" value="Ig_V-set"/>
</dbReference>
<evidence type="ECO:0000256" key="9">
    <source>
        <dbReference type="ARBA" id="ARBA00023180"/>
    </source>
</evidence>
<dbReference type="Proteomes" id="UP000693946">
    <property type="component" value="Linkage Group LG4"/>
</dbReference>
<evidence type="ECO:0000259" key="14">
    <source>
        <dbReference type="PROSITE" id="PS50835"/>
    </source>
</evidence>
<dbReference type="GO" id="GO:0007166">
    <property type="term" value="P:cell surface receptor signaling pathway"/>
    <property type="evidence" value="ECO:0007669"/>
    <property type="project" value="TreeGrafter"/>
</dbReference>
<keyword evidence="3 12" id="KW-0812">Transmembrane</keyword>
<evidence type="ECO:0000256" key="11">
    <source>
        <dbReference type="SAM" id="MobiDB-lite"/>
    </source>
</evidence>
<dbReference type="GO" id="GO:0071222">
    <property type="term" value="P:cellular response to lipopolysaccharide"/>
    <property type="evidence" value="ECO:0007669"/>
    <property type="project" value="TreeGrafter"/>
</dbReference>
<feature type="domain" description="Ig-like" evidence="14">
    <location>
        <begin position="303"/>
        <end position="419"/>
    </location>
</feature>
<dbReference type="GO" id="GO:0042130">
    <property type="term" value="P:negative regulation of T cell proliferation"/>
    <property type="evidence" value="ECO:0007669"/>
    <property type="project" value="TreeGrafter"/>
</dbReference>
<dbReference type="PROSITE" id="PS50835">
    <property type="entry name" value="IG_LIKE"/>
    <property type="match status" value="4"/>
</dbReference>
<evidence type="ECO:0000313" key="15">
    <source>
        <dbReference type="EMBL" id="KAG7493496.1"/>
    </source>
</evidence>
<feature type="domain" description="Ig-like" evidence="14">
    <location>
        <begin position="438"/>
        <end position="523"/>
    </location>
</feature>
<dbReference type="GO" id="GO:0006955">
    <property type="term" value="P:immune response"/>
    <property type="evidence" value="ECO:0007669"/>
    <property type="project" value="TreeGrafter"/>
</dbReference>
<feature type="domain" description="Ig-like" evidence="14">
    <location>
        <begin position="137"/>
        <end position="222"/>
    </location>
</feature>
<sequence>MGFSAKNTLVLFCSLVCFGSTPQAQDEVSRTYVKEGEDAVLHCSSENRQSLEYSVVQWQNKDSNDVFLYERGYNSEDDTSEQYRGRVSLFHDELKNGNASMILRDTRIEDTGTYTCRLSVGSGRSGTQLIVGAAQAPDLKIVNVTEAGVELQCVVRGSSSKPSVEWQTCEGTSLNSEEPLVSETRGRYDTTLLVTVTETKTNCFRCVVKQEDIYHRIDTNITVSEKLGTVVHVASWVSGVVTVTVVLLLALVLYLIIKKRISRRNMRRETEMMMMKNFNTSEQNTQYERIDTKDMMNGSVKEEETRQNNSSGVTRTYVHEGDKVTLHCSFGGSLQNTVIDWKNQDSKEVFLYDRGWHFENGRCCQDEQYRERASLFYGELKNGNASMILRDTRIEDTGNYTCVLPHVSSRGQRSTTELIVELVYKNRFGLKKGAVHAPYLKIVGVSEAGVKLQCVVRGSSSKPSVEWQTCEGTSLNSEEPLVSETRGRYDTTLLVTVNETKTNCFRCVVKQEDIYHRIDDDIVVPEKLFEKNSSHKTRDLVARGNDSGHGCDTGALVGMWVFGAAVVVALLGALTLCWLRRRNTRRRRRGAAQANASGGCDGDAVVQEPGRMSRHGSAKSGTSTNSRSSYCNVSSNLSSPPPSPAPRSTSAFPPPTSPLVLSS</sequence>
<evidence type="ECO:0000256" key="7">
    <source>
        <dbReference type="ARBA" id="ARBA00023157"/>
    </source>
</evidence>
<evidence type="ECO:0000256" key="8">
    <source>
        <dbReference type="ARBA" id="ARBA00023170"/>
    </source>
</evidence>
<feature type="region of interest" description="Disordered" evidence="11">
    <location>
        <begin position="589"/>
        <end position="663"/>
    </location>
</feature>
<dbReference type="InterPro" id="IPR003599">
    <property type="entry name" value="Ig_sub"/>
</dbReference>
<evidence type="ECO:0000256" key="5">
    <source>
        <dbReference type="ARBA" id="ARBA00022989"/>
    </source>
</evidence>
<dbReference type="AlphaFoldDB" id="A0AAV6QIF2"/>
<feature type="transmembrane region" description="Helical" evidence="12">
    <location>
        <begin position="233"/>
        <end position="257"/>
    </location>
</feature>
<dbReference type="PANTHER" id="PTHR25466:SF14">
    <property type="entry name" value="BUTYROPHILIN SUBFAMILY 2 MEMBER A2-LIKE-RELATED"/>
    <property type="match status" value="1"/>
</dbReference>
<keyword evidence="16" id="KW-1185">Reference proteome</keyword>
<evidence type="ECO:0000256" key="2">
    <source>
        <dbReference type="ARBA" id="ARBA00022475"/>
    </source>
</evidence>
<protein>
    <submittedName>
        <fullName evidence="15">CD276 antigen-like isoform X1</fullName>
    </submittedName>
</protein>
<keyword evidence="8" id="KW-0675">Receptor</keyword>
<dbReference type="EMBL" id="JAGKHQ010000016">
    <property type="protein sequence ID" value="KAG7493496.1"/>
    <property type="molecule type" value="Genomic_DNA"/>
</dbReference>
<dbReference type="GO" id="GO:0031295">
    <property type="term" value="P:T cell costimulation"/>
    <property type="evidence" value="ECO:0007669"/>
    <property type="project" value="TreeGrafter"/>
</dbReference>
<evidence type="ECO:0000256" key="6">
    <source>
        <dbReference type="ARBA" id="ARBA00023136"/>
    </source>
</evidence>
<keyword evidence="5 12" id="KW-1133">Transmembrane helix</keyword>
<dbReference type="FunFam" id="2.60.40.10:FF:000142">
    <property type="entry name" value="V-set domain-containing T-cell activation inhibitor 1"/>
    <property type="match status" value="1"/>
</dbReference>
<keyword evidence="10" id="KW-0393">Immunoglobulin domain</keyword>
<evidence type="ECO:0000313" key="16">
    <source>
        <dbReference type="Proteomes" id="UP000693946"/>
    </source>
</evidence>
<gene>
    <name evidence="15" type="ORF">JOB18_009943</name>
</gene>
<evidence type="ECO:0000256" key="12">
    <source>
        <dbReference type="SAM" id="Phobius"/>
    </source>
</evidence>
<dbReference type="PANTHER" id="PTHR25466">
    <property type="entry name" value="T-LYMPHOCYTE ACTIVATION ANTIGEN"/>
    <property type="match status" value="1"/>
</dbReference>
<dbReference type="SMART" id="SM00409">
    <property type="entry name" value="IG"/>
    <property type="match status" value="2"/>
</dbReference>
<name>A0AAV6QIF2_SOLSE</name>
<feature type="domain" description="Ig-like" evidence="14">
    <location>
        <begin position="22"/>
        <end position="132"/>
    </location>
</feature>
<comment type="subcellular location">
    <subcellularLocation>
        <location evidence="1">Cell membrane</location>
        <topology evidence="1">Single-pass type I membrane protein</topology>
    </subcellularLocation>
</comment>
<keyword evidence="4 13" id="KW-0732">Signal</keyword>
<evidence type="ECO:0000256" key="3">
    <source>
        <dbReference type="ARBA" id="ARBA00022692"/>
    </source>
</evidence>
<dbReference type="SMART" id="SM00406">
    <property type="entry name" value="IGv"/>
    <property type="match status" value="2"/>
</dbReference>
<accession>A0AAV6QIF2</accession>
<feature type="transmembrane region" description="Helical" evidence="12">
    <location>
        <begin position="557"/>
        <end position="579"/>
    </location>
</feature>
<evidence type="ECO:0000256" key="10">
    <source>
        <dbReference type="ARBA" id="ARBA00023319"/>
    </source>
</evidence>
<evidence type="ECO:0000256" key="1">
    <source>
        <dbReference type="ARBA" id="ARBA00004251"/>
    </source>
</evidence>